<accession>A0A4Y4EYV0</accession>
<feature type="signal peptide" evidence="1">
    <location>
        <begin position="1"/>
        <end position="37"/>
    </location>
</feature>
<dbReference type="AlphaFoldDB" id="A0A4Y4EYV0"/>
<evidence type="ECO:0000313" key="3">
    <source>
        <dbReference type="Proteomes" id="UP000319812"/>
    </source>
</evidence>
<reference evidence="2 3" key="1">
    <citation type="submission" date="2019-06" db="EMBL/GenBank/DDBJ databases">
        <title>Whole genome shotgun sequence of Halomonas halmophila NBRC 15537.</title>
        <authorList>
            <person name="Hosoyama A."/>
            <person name="Uohara A."/>
            <person name="Ohji S."/>
            <person name="Ichikawa N."/>
        </authorList>
    </citation>
    <scope>NUCLEOTIDE SEQUENCE [LARGE SCALE GENOMIC DNA]</scope>
    <source>
        <strain evidence="2 3">NBRC 15537</strain>
    </source>
</reference>
<name>A0A4Y4EYV0_9GAMM</name>
<evidence type="ECO:0000256" key="1">
    <source>
        <dbReference type="SAM" id="SignalP"/>
    </source>
</evidence>
<dbReference type="RefSeq" id="WP_141319024.1">
    <property type="nucleotide sequence ID" value="NZ_BJOC01000018.1"/>
</dbReference>
<dbReference type="Proteomes" id="UP000319812">
    <property type="component" value="Unassembled WGS sequence"/>
</dbReference>
<keyword evidence="1" id="KW-0732">Signal</keyword>
<keyword evidence="3" id="KW-1185">Reference proteome</keyword>
<sequence>MRWRTLLPGLAKRLLRPGRCWPVVALGSALISGPAIADCAAYQLRVSDAGGRTLVTLPMPPGAGWCLAWNHSVEGFAVHDCYRNRDGRMVLERSHLPDFAAGLGHIPGRGRQVSDGQGGYWIEDIDEPVPGDAYRLRVGGMRVDHRLVSRPRGASLASLLEDARDCGAGDHYPAVGKPPVVISLSERAANQAVTLGLYPTP</sequence>
<comment type="caution">
    <text evidence="2">The sequence shown here is derived from an EMBL/GenBank/DDBJ whole genome shotgun (WGS) entry which is preliminary data.</text>
</comment>
<protein>
    <recommendedName>
        <fullName evidence="4">DUF1850 domain-containing protein</fullName>
    </recommendedName>
</protein>
<dbReference type="InterPro" id="IPR015001">
    <property type="entry name" value="DUF1850"/>
</dbReference>
<organism evidence="2 3">
    <name type="scientific">Halomonas halmophila</name>
    <dbReference type="NCBI Taxonomy" id="252"/>
    <lineage>
        <taxon>Bacteria</taxon>
        <taxon>Pseudomonadati</taxon>
        <taxon>Pseudomonadota</taxon>
        <taxon>Gammaproteobacteria</taxon>
        <taxon>Oceanospirillales</taxon>
        <taxon>Halomonadaceae</taxon>
        <taxon>Halomonas</taxon>
    </lineage>
</organism>
<evidence type="ECO:0008006" key="4">
    <source>
        <dbReference type="Google" id="ProtNLM"/>
    </source>
</evidence>
<dbReference type="OrthoDB" id="7345320at2"/>
<evidence type="ECO:0000313" key="2">
    <source>
        <dbReference type="EMBL" id="GED22367.1"/>
    </source>
</evidence>
<dbReference type="EMBL" id="BJOC01000018">
    <property type="protein sequence ID" value="GED22367.1"/>
    <property type="molecule type" value="Genomic_DNA"/>
</dbReference>
<proteinExistence type="predicted"/>
<gene>
    <name evidence="2" type="ORF">HHA01_13440</name>
</gene>
<dbReference type="Pfam" id="PF08905">
    <property type="entry name" value="DUF1850"/>
    <property type="match status" value="1"/>
</dbReference>
<feature type="chain" id="PRO_5021269641" description="DUF1850 domain-containing protein" evidence="1">
    <location>
        <begin position="38"/>
        <end position="201"/>
    </location>
</feature>